<dbReference type="Pfam" id="PF11690">
    <property type="entry name" value="DUF3287"/>
    <property type="match status" value="1"/>
</dbReference>
<evidence type="ECO:0000313" key="3">
    <source>
        <dbReference type="EMBL" id="KAG7556692.1"/>
    </source>
</evidence>
<gene>
    <name evidence="3" type="ORF">ISN44_As11g026900</name>
</gene>
<feature type="region of interest" description="Disordered" evidence="2">
    <location>
        <begin position="1"/>
        <end position="69"/>
    </location>
</feature>
<evidence type="ECO:0000313" key="4">
    <source>
        <dbReference type="Proteomes" id="UP000694251"/>
    </source>
</evidence>
<dbReference type="InterPro" id="IPR021704">
    <property type="entry name" value="DUF3287"/>
</dbReference>
<comment type="caution">
    <text evidence="3">The sequence shown here is derived from an EMBL/GenBank/DDBJ whole genome shotgun (WGS) entry which is preliminary data.</text>
</comment>
<name>A0A8T1ZCI1_ARASU</name>
<feature type="compositionally biased region" description="Low complexity" evidence="2">
    <location>
        <begin position="7"/>
        <end position="18"/>
    </location>
</feature>
<dbReference type="EMBL" id="JAEFBJ010000011">
    <property type="protein sequence ID" value="KAG7556692.1"/>
    <property type="molecule type" value="Genomic_DNA"/>
</dbReference>
<dbReference type="Proteomes" id="UP000694251">
    <property type="component" value="Chromosome 11"/>
</dbReference>
<keyword evidence="4" id="KW-1185">Reference proteome</keyword>
<sequence length="181" mass="20794">MELDAESSSWSSPTGSLSDKPSPQREWSPEQCPKKREKAVNQKTKGRRSPSPVDSAPMRPVHEIGGSVYPSSARSLPAFEPSPRDFEPGVVKTLMDATYYSTRKEEGSILEWFDSMRVKALHRSLNDRHAELVKQMQSLERRMRMLESEPRDWERFELDRAVPMPESLRNYLKICDRKGGI</sequence>
<reference evidence="3 4" key="1">
    <citation type="submission" date="2020-12" db="EMBL/GenBank/DDBJ databases">
        <title>Concerted genomic and epigenomic changes stabilize Arabidopsis allopolyploids.</title>
        <authorList>
            <person name="Chen Z."/>
        </authorList>
    </citation>
    <scope>NUCLEOTIDE SEQUENCE [LARGE SCALE GENOMIC DNA]</scope>
    <source>
        <strain evidence="3">As9502</strain>
        <tissue evidence="3">Leaf</tissue>
    </source>
</reference>
<dbReference type="AlphaFoldDB" id="A0A8T1ZCI1"/>
<organism evidence="3 4">
    <name type="scientific">Arabidopsis suecica</name>
    <name type="common">Swedish thale-cress</name>
    <name type="synonym">Cardaminopsis suecica</name>
    <dbReference type="NCBI Taxonomy" id="45249"/>
    <lineage>
        <taxon>Eukaryota</taxon>
        <taxon>Viridiplantae</taxon>
        <taxon>Streptophyta</taxon>
        <taxon>Embryophyta</taxon>
        <taxon>Tracheophyta</taxon>
        <taxon>Spermatophyta</taxon>
        <taxon>Magnoliopsida</taxon>
        <taxon>eudicotyledons</taxon>
        <taxon>Gunneridae</taxon>
        <taxon>Pentapetalae</taxon>
        <taxon>rosids</taxon>
        <taxon>malvids</taxon>
        <taxon>Brassicales</taxon>
        <taxon>Brassicaceae</taxon>
        <taxon>Camelineae</taxon>
        <taxon>Arabidopsis</taxon>
    </lineage>
</organism>
<keyword evidence="1" id="KW-0175">Coiled coil</keyword>
<protein>
    <submittedName>
        <fullName evidence="3">Uncharacterized protein</fullName>
    </submittedName>
</protein>
<evidence type="ECO:0000256" key="2">
    <source>
        <dbReference type="SAM" id="MobiDB-lite"/>
    </source>
</evidence>
<feature type="coiled-coil region" evidence="1">
    <location>
        <begin position="122"/>
        <end position="149"/>
    </location>
</feature>
<evidence type="ECO:0000256" key="1">
    <source>
        <dbReference type="SAM" id="Coils"/>
    </source>
</evidence>
<accession>A0A8T1ZCI1</accession>
<proteinExistence type="predicted"/>